<reference evidence="2 3" key="1">
    <citation type="submission" date="2023-02" db="EMBL/GenBank/DDBJ databases">
        <title>Genome sequence of Mucilaginibacter jinjuensis strain KACC 16571.</title>
        <authorList>
            <person name="Kim S."/>
            <person name="Heo J."/>
            <person name="Kwon S.-W."/>
        </authorList>
    </citation>
    <scope>NUCLEOTIDE SEQUENCE [LARGE SCALE GENOMIC DNA]</scope>
    <source>
        <strain evidence="2 3">KACC 16571</strain>
    </source>
</reference>
<sequence>MPFKALRVNISLLPGIFLLLLNCSTGFAQDSLKNLPEYSLPLTSKKLVIAHCMTNIIRFKGHPFEDVCNPDYYPPTGNISAPIGGMNQVKPMEDSLLANATLDETVEFEMRAAIRSGIDGFQFYYVLGATDWDNIIKAYFRVADQKHINFKFTFCISHPKGRTEAIKVAEFARRINGIMDEVGHNNSHWLRTPDGRLIVYQWLGEPLADIPQDKKGLPDAYYVARAYKHLADAVHEKFACLFTINEEIDRKKLNEFLDYFPATWIWTLPYGGKDYLGYMVADECRKRHRTFTGSVFNDFYTSKTQHKGTWDMFRSVNEAVAAGIDKMDRKYITCGLSYNFRKLWEFNIANNVPITNVITWNDYPEGHHLAPEINHNEGFSILLNYYKSKWQGVPSPYADRDVAVVFFKKYKHDVKPSPYNIPVVPFQKEVIPPSWEDSIEVVSLLKSPAQVVVNGHKANAVAGFSVNKFQMQNGPVDVSVSRNNSTTLHFKTPEGITGKPYRADRITYTFSSEFDNFYNNLYPGFKPQYSHEYNPQFTAK</sequence>
<evidence type="ECO:0000313" key="2">
    <source>
        <dbReference type="EMBL" id="WCT11859.1"/>
    </source>
</evidence>
<feature type="signal peptide" evidence="1">
    <location>
        <begin position="1"/>
        <end position="28"/>
    </location>
</feature>
<accession>A0ABY7T6H1</accession>
<feature type="chain" id="PRO_5047155525" evidence="1">
    <location>
        <begin position="29"/>
        <end position="540"/>
    </location>
</feature>
<gene>
    <name evidence="2" type="ORF">PQO05_24305</name>
</gene>
<dbReference type="InterPro" id="IPR005197">
    <property type="entry name" value="Glyco_hydro_71"/>
</dbReference>
<dbReference type="Gene3D" id="3.20.20.80">
    <property type="entry name" value="Glycosidases"/>
    <property type="match status" value="1"/>
</dbReference>
<protein>
    <submittedName>
        <fullName evidence="2">Endo-1,3-alpha-glucanase family glycosylhydrolase</fullName>
    </submittedName>
</protein>
<dbReference type="Proteomes" id="UP001216139">
    <property type="component" value="Chromosome"/>
</dbReference>
<evidence type="ECO:0000313" key="3">
    <source>
        <dbReference type="Proteomes" id="UP001216139"/>
    </source>
</evidence>
<dbReference type="Pfam" id="PF03659">
    <property type="entry name" value="Glyco_hydro_71"/>
    <property type="match status" value="1"/>
</dbReference>
<dbReference type="RefSeq" id="WP_273630052.1">
    <property type="nucleotide sequence ID" value="NZ_CP117167.1"/>
</dbReference>
<dbReference type="EMBL" id="CP117167">
    <property type="protein sequence ID" value="WCT11859.1"/>
    <property type="molecule type" value="Genomic_DNA"/>
</dbReference>
<evidence type="ECO:0000256" key="1">
    <source>
        <dbReference type="SAM" id="SignalP"/>
    </source>
</evidence>
<organism evidence="2 3">
    <name type="scientific">Mucilaginibacter jinjuensis</name>
    <dbReference type="NCBI Taxonomy" id="1176721"/>
    <lineage>
        <taxon>Bacteria</taxon>
        <taxon>Pseudomonadati</taxon>
        <taxon>Bacteroidota</taxon>
        <taxon>Sphingobacteriia</taxon>
        <taxon>Sphingobacteriales</taxon>
        <taxon>Sphingobacteriaceae</taxon>
        <taxon>Mucilaginibacter</taxon>
    </lineage>
</organism>
<keyword evidence="1" id="KW-0732">Signal</keyword>
<keyword evidence="3" id="KW-1185">Reference proteome</keyword>
<proteinExistence type="predicted"/>
<name>A0ABY7T6H1_9SPHI</name>